<evidence type="ECO:0000256" key="5">
    <source>
        <dbReference type="ARBA" id="ARBA00023172"/>
    </source>
</evidence>
<evidence type="ECO:0000313" key="8">
    <source>
        <dbReference type="Proteomes" id="UP001589865"/>
    </source>
</evidence>
<dbReference type="PANTHER" id="PTHR30563">
    <property type="entry name" value="DNA RECOMBINATION PROTEIN RMUC"/>
    <property type="match status" value="1"/>
</dbReference>
<comment type="similarity">
    <text evidence="2">Belongs to the RmuC family.</text>
</comment>
<organism evidence="7 8">
    <name type="scientific">Roseomonas elaeocarpi</name>
    <dbReference type="NCBI Taxonomy" id="907779"/>
    <lineage>
        <taxon>Bacteria</taxon>
        <taxon>Pseudomonadati</taxon>
        <taxon>Pseudomonadota</taxon>
        <taxon>Alphaproteobacteria</taxon>
        <taxon>Acetobacterales</taxon>
        <taxon>Roseomonadaceae</taxon>
        <taxon>Roseomonas</taxon>
    </lineage>
</organism>
<sequence length="418" mass="45481">MEPWLLVVLAVLPGTAALLFVMLRRPPVGLDGEALLPVVERLGALQSGVGEQLERQAREVEAALAAQNQRLAEAQAAAAERARAQENALAERVAQATLTMTDSLIEQGRRINEAVAAQNERLNSALTGQSERVTRQLSEQFAATQETAKSIGERLAVIDAARGNIEALGAQVTTLAGILANKQSRGAFGEVQLRRLVEDRLPADGFSWQHTLSNRHRADCLIRLPHPPGPVVVDSKFPLEGWLAHRDAEGTARDAAAKAFAADVRKHVTDISEKYLIPGETAEGALLFVPSEAIYAELHSTQTALVEEAARKGVYIVSPSTLWAVLGTMRALMQDVRIRAEARRIQDEVKRMVTEVGRLDSRVTKLKKHFSDMQEDVRMIDITTEKIVRASGRVEAVELEDVPGTALPVVPAPSLRAL</sequence>
<reference evidence="7 8" key="1">
    <citation type="submission" date="2024-09" db="EMBL/GenBank/DDBJ databases">
        <authorList>
            <person name="Sun Q."/>
            <person name="Mori K."/>
        </authorList>
    </citation>
    <scope>NUCLEOTIDE SEQUENCE [LARGE SCALE GENOMIC DNA]</scope>
    <source>
        <strain evidence="7 8">TBRC 5777</strain>
    </source>
</reference>
<keyword evidence="4 6" id="KW-0175">Coiled coil</keyword>
<feature type="coiled-coil region" evidence="6">
    <location>
        <begin position="50"/>
        <end position="77"/>
    </location>
</feature>
<evidence type="ECO:0000256" key="1">
    <source>
        <dbReference type="ARBA" id="ARBA00003416"/>
    </source>
</evidence>
<accession>A0ABV6K1U9</accession>
<proteinExistence type="inferred from homology"/>
<dbReference type="InterPro" id="IPR003798">
    <property type="entry name" value="DNA_recombination_RmuC"/>
</dbReference>
<dbReference type="Proteomes" id="UP001589865">
    <property type="component" value="Unassembled WGS sequence"/>
</dbReference>
<evidence type="ECO:0000256" key="6">
    <source>
        <dbReference type="SAM" id="Coils"/>
    </source>
</evidence>
<name>A0ABV6K1U9_9PROT</name>
<evidence type="ECO:0000313" key="7">
    <source>
        <dbReference type="EMBL" id="MFC0410758.1"/>
    </source>
</evidence>
<protein>
    <recommendedName>
        <fullName evidence="3">DNA recombination protein RmuC homolog</fullName>
    </recommendedName>
</protein>
<comment type="function">
    <text evidence="1">Involved in DNA recombination.</text>
</comment>
<gene>
    <name evidence="7" type="ORF">ACFFGY_21125</name>
</gene>
<evidence type="ECO:0000256" key="4">
    <source>
        <dbReference type="ARBA" id="ARBA00023054"/>
    </source>
</evidence>
<dbReference type="RefSeq" id="WP_377046513.1">
    <property type="nucleotide sequence ID" value="NZ_JBHLUN010000017.1"/>
</dbReference>
<dbReference type="Pfam" id="PF02646">
    <property type="entry name" value="RmuC"/>
    <property type="match status" value="1"/>
</dbReference>
<evidence type="ECO:0000256" key="2">
    <source>
        <dbReference type="ARBA" id="ARBA00009840"/>
    </source>
</evidence>
<keyword evidence="5" id="KW-0233">DNA recombination</keyword>
<keyword evidence="8" id="KW-1185">Reference proteome</keyword>
<dbReference type="EMBL" id="JBHLUN010000017">
    <property type="protein sequence ID" value="MFC0410758.1"/>
    <property type="molecule type" value="Genomic_DNA"/>
</dbReference>
<evidence type="ECO:0000256" key="3">
    <source>
        <dbReference type="ARBA" id="ARBA00021840"/>
    </source>
</evidence>
<dbReference type="PANTHER" id="PTHR30563:SF0">
    <property type="entry name" value="DNA RECOMBINATION PROTEIN RMUC"/>
    <property type="match status" value="1"/>
</dbReference>
<comment type="caution">
    <text evidence="7">The sequence shown here is derived from an EMBL/GenBank/DDBJ whole genome shotgun (WGS) entry which is preliminary data.</text>
</comment>